<feature type="transmembrane region" description="Helical" evidence="1">
    <location>
        <begin position="12"/>
        <end position="34"/>
    </location>
</feature>
<dbReference type="Proteomes" id="UP000185766">
    <property type="component" value="Unassembled WGS sequence"/>
</dbReference>
<dbReference type="SUPFAM" id="SSF55781">
    <property type="entry name" value="GAF domain-like"/>
    <property type="match status" value="1"/>
</dbReference>
<feature type="transmembrane region" description="Helical" evidence="1">
    <location>
        <begin position="88"/>
        <end position="106"/>
    </location>
</feature>
<evidence type="ECO:0000313" key="3">
    <source>
        <dbReference type="EMBL" id="SEK44874.1"/>
    </source>
</evidence>
<organism evidence="3 4">
    <name type="scientific">Atopomonas hussainii</name>
    <dbReference type="NCBI Taxonomy" id="1429083"/>
    <lineage>
        <taxon>Bacteria</taxon>
        <taxon>Pseudomonadati</taxon>
        <taxon>Pseudomonadota</taxon>
        <taxon>Gammaproteobacteria</taxon>
        <taxon>Pseudomonadales</taxon>
        <taxon>Pseudomonadaceae</taxon>
        <taxon>Atopomonas</taxon>
    </lineage>
</organism>
<dbReference type="InterPro" id="IPR031583">
    <property type="entry name" value="PelD_GGDEF"/>
</dbReference>
<dbReference type="Gene3D" id="3.30.70.2880">
    <property type="match status" value="1"/>
</dbReference>
<gene>
    <name evidence="3" type="ORF">SAMN05216214_102272</name>
</gene>
<name>A0A1H7H3M9_9GAMM</name>
<evidence type="ECO:0000256" key="1">
    <source>
        <dbReference type="SAM" id="Phobius"/>
    </source>
</evidence>
<accession>A0A1H7H3M9</accession>
<dbReference type="Gene3D" id="3.30.450.40">
    <property type="match status" value="1"/>
</dbReference>
<protein>
    <submittedName>
        <fullName evidence="3">PelD GGDEF domain-containing protein</fullName>
    </submittedName>
</protein>
<dbReference type="EMBL" id="FOAS01000002">
    <property type="protein sequence ID" value="SEK44874.1"/>
    <property type="molecule type" value="Genomic_DNA"/>
</dbReference>
<dbReference type="InterPro" id="IPR029016">
    <property type="entry name" value="GAF-like_dom_sf"/>
</dbReference>
<dbReference type="Pfam" id="PF16963">
    <property type="entry name" value="PelD_GGDEF"/>
    <property type="match status" value="1"/>
</dbReference>
<sequence length="451" mass="50782">MQDYLRIAPRKIGNAAWVETLGLTALVLGLGYWTEPTDPLHAFSGFPWSLFAPVLLGLRYGFAQALVSGLLLLLVLLGMHRFGIGAYAQMPAAYVVGLFACAMLVGEFRDLWDRRLEGLQRANEYRQMRLDEFTRAHHILRLSHDRLEQKIAGNDQSLRSALLAMRQRLNEVQGHEALAAMAESMLDVLAYYGPLRVAALYRVSEDKVIPEPLASLGELPAINFAKDPMVQLMFEHRELISMRPEMAESGLHLEKSPLLACLPLIDTNGEMHAVVAIFGMPFFAFHERNLNLLAILGGHLADILLSREQEIMHLDIDVARFNRYLERSLADAQRYEVPATLIAFEMLDASWSDTLQRLLQSTQRGLDVLRVCDNSKRVKVVLALLPLTAEDGAEGYVQRIRLALQEQFGRSSEEVGLVIHRQAINRLVRKAAVKRFLISECALDEREVAIH</sequence>
<reference evidence="3 4" key="1">
    <citation type="submission" date="2016-10" db="EMBL/GenBank/DDBJ databases">
        <authorList>
            <person name="de Groot N.N."/>
        </authorList>
    </citation>
    <scope>NUCLEOTIDE SEQUENCE [LARGE SCALE GENOMIC DNA]</scope>
    <source>
        <strain evidence="3 4">JCM 19513</strain>
    </source>
</reference>
<keyword evidence="1" id="KW-1133">Transmembrane helix</keyword>
<feature type="transmembrane region" description="Helical" evidence="1">
    <location>
        <begin position="65"/>
        <end position="82"/>
    </location>
</feature>
<dbReference type="AlphaFoldDB" id="A0A1H7H3M9"/>
<dbReference type="InterPro" id="IPR038367">
    <property type="entry name" value="PelD_GGDEF_sf"/>
</dbReference>
<keyword evidence="1" id="KW-0812">Transmembrane</keyword>
<dbReference type="STRING" id="1429083.GCA_001885685_01942"/>
<keyword evidence="4" id="KW-1185">Reference proteome</keyword>
<feature type="domain" description="PelD GGDEF" evidence="2">
    <location>
        <begin position="320"/>
        <end position="438"/>
    </location>
</feature>
<keyword evidence="1" id="KW-0472">Membrane</keyword>
<evidence type="ECO:0000259" key="2">
    <source>
        <dbReference type="Pfam" id="PF16963"/>
    </source>
</evidence>
<dbReference type="RefSeq" id="WP_074864918.1">
    <property type="nucleotide sequence ID" value="NZ_FOAS01000002.1"/>
</dbReference>
<proteinExistence type="predicted"/>
<evidence type="ECO:0000313" key="4">
    <source>
        <dbReference type="Proteomes" id="UP000185766"/>
    </source>
</evidence>